<dbReference type="EMBL" id="FOWW01000005">
    <property type="protein sequence ID" value="SFQ19345.1"/>
    <property type="molecule type" value="Genomic_DNA"/>
</dbReference>
<dbReference type="Pfam" id="PF01553">
    <property type="entry name" value="Acyltransferase"/>
    <property type="match status" value="1"/>
</dbReference>
<dbReference type="RefSeq" id="WP_092531006.1">
    <property type="nucleotide sequence ID" value="NZ_FOWW01000005.1"/>
</dbReference>
<dbReference type="GO" id="GO:0006654">
    <property type="term" value="P:phosphatidic acid biosynthetic process"/>
    <property type="evidence" value="ECO:0007669"/>
    <property type="project" value="TreeGrafter"/>
</dbReference>
<name>A0A1I5WI45_9PSEU</name>
<dbReference type="GO" id="GO:0003841">
    <property type="term" value="F:1-acylglycerol-3-phosphate O-acyltransferase activity"/>
    <property type="evidence" value="ECO:0007669"/>
    <property type="project" value="TreeGrafter"/>
</dbReference>
<organism evidence="4 5">
    <name type="scientific">Amycolatopsis arida</name>
    <dbReference type="NCBI Taxonomy" id="587909"/>
    <lineage>
        <taxon>Bacteria</taxon>
        <taxon>Bacillati</taxon>
        <taxon>Actinomycetota</taxon>
        <taxon>Actinomycetes</taxon>
        <taxon>Pseudonocardiales</taxon>
        <taxon>Pseudonocardiaceae</taxon>
        <taxon>Amycolatopsis</taxon>
    </lineage>
</organism>
<accession>A0A1I5WI45</accession>
<dbReference type="PANTHER" id="PTHR10434">
    <property type="entry name" value="1-ACYL-SN-GLYCEROL-3-PHOSPHATE ACYLTRANSFERASE"/>
    <property type="match status" value="1"/>
</dbReference>
<dbReference type="SUPFAM" id="SSF69593">
    <property type="entry name" value="Glycerol-3-phosphate (1)-acyltransferase"/>
    <property type="match status" value="1"/>
</dbReference>
<dbReference type="SMART" id="SM00563">
    <property type="entry name" value="PlsC"/>
    <property type="match status" value="1"/>
</dbReference>
<dbReference type="OrthoDB" id="9808424at2"/>
<dbReference type="AlphaFoldDB" id="A0A1I5WI45"/>
<evidence type="ECO:0000259" key="3">
    <source>
        <dbReference type="SMART" id="SM00563"/>
    </source>
</evidence>
<evidence type="ECO:0000313" key="4">
    <source>
        <dbReference type="EMBL" id="SFQ19345.1"/>
    </source>
</evidence>
<dbReference type="STRING" id="587909.SAMN05421810_105120"/>
<evidence type="ECO:0000313" key="5">
    <source>
        <dbReference type="Proteomes" id="UP000198727"/>
    </source>
</evidence>
<sequence>MLQLLTRSVLGPLARAVYRPVVSGAEHVPAEGPVLLAANHRAAVDTAALGLVSPRPVRFLGKAEYFTGRGPRGRAMAGLVSALGYVPVERGHAKAGLAALEAARRVLEAGEVFGIYPEGTRSRDGRLHRGHTGVAALALATGAPVVPVALSGTDRVQPVGARLPRLARVEVRFGAPLEFSRYTGLAAAPAIRRAVTDEVMAAILDLSGQEYVDTYHPRPERDAA</sequence>
<gene>
    <name evidence="4" type="ORF">SAMN05421810_105120</name>
</gene>
<dbReference type="InterPro" id="IPR002123">
    <property type="entry name" value="Plipid/glycerol_acylTrfase"/>
</dbReference>
<dbReference type="CDD" id="cd07989">
    <property type="entry name" value="LPLAT_AGPAT-like"/>
    <property type="match status" value="1"/>
</dbReference>
<protein>
    <submittedName>
        <fullName evidence="4">1-acyl-sn-glycerol-3-phosphate acyltransferase</fullName>
    </submittedName>
</protein>
<dbReference type="Proteomes" id="UP000198727">
    <property type="component" value="Unassembled WGS sequence"/>
</dbReference>
<keyword evidence="2 4" id="KW-0012">Acyltransferase</keyword>
<dbReference type="PANTHER" id="PTHR10434:SF11">
    <property type="entry name" value="1-ACYL-SN-GLYCEROL-3-PHOSPHATE ACYLTRANSFERASE"/>
    <property type="match status" value="1"/>
</dbReference>
<proteinExistence type="predicted"/>
<evidence type="ECO:0000256" key="2">
    <source>
        <dbReference type="ARBA" id="ARBA00023315"/>
    </source>
</evidence>
<reference evidence="5" key="1">
    <citation type="submission" date="2016-10" db="EMBL/GenBank/DDBJ databases">
        <authorList>
            <person name="Varghese N."/>
            <person name="Submissions S."/>
        </authorList>
    </citation>
    <scope>NUCLEOTIDE SEQUENCE [LARGE SCALE GENOMIC DNA]</scope>
    <source>
        <strain evidence="5">CGMCC 4.5579</strain>
    </source>
</reference>
<feature type="domain" description="Phospholipid/glycerol acyltransferase" evidence="3">
    <location>
        <begin position="34"/>
        <end position="153"/>
    </location>
</feature>
<evidence type="ECO:0000256" key="1">
    <source>
        <dbReference type="ARBA" id="ARBA00022679"/>
    </source>
</evidence>
<dbReference type="GO" id="GO:0005886">
    <property type="term" value="C:plasma membrane"/>
    <property type="evidence" value="ECO:0007669"/>
    <property type="project" value="TreeGrafter"/>
</dbReference>
<keyword evidence="5" id="KW-1185">Reference proteome</keyword>
<keyword evidence="1 4" id="KW-0808">Transferase</keyword>